<dbReference type="EMBL" id="SMBX01000002">
    <property type="protein sequence ID" value="TCV01715.1"/>
    <property type="molecule type" value="Genomic_DNA"/>
</dbReference>
<dbReference type="NCBIfam" id="NF008293">
    <property type="entry name" value="PRK11073.1"/>
    <property type="match status" value="1"/>
</dbReference>
<evidence type="ECO:0000256" key="13">
    <source>
        <dbReference type="ARBA" id="ARBA00043094"/>
    </source>
</evidence>
<feature type="domain" description="Histidine kinase" evidence="14">
    <location>
        <begin position="131"/>
        <end position="362"/>
    </location>
</feature>
<keyword evidence="17" id="KW-1185">Reference proteome</keyword>
<dbReference type="RefSeq" id="WP_132474465.1">
    <property type="nucleotide sequence ID" value="NZ_JBHRVM010000001.1"/>
</dbReference>
<keyword evidence="9" id="KW-0535">Nitrogen fixation</keyword>
<comment type="caution">
    <text evidence="16">The sequence shown here is derived from an EMBL/GenBank/DDBJ whole genome shotgun (WGS) entry which is preliminary data.</text>
</comment>
<dbReference type="AlphaFoldDB" id="A0A4R3VFW2"/>
<dbReference type="SUPFAM" id="SSF55874">
    <property type="entry name" value="ATPase domain of HSP90 chaperone/DNA topoisomerase II/histidine kinase"/>
    <property type="match status" value="1"/>
</dbReference>
<dbReference type="PANTHER" id="PTHR43065:SF16">
    <property type="entry name" value="SENSORY HISTIDINE KINASE_PHOSPHATASE NTRB"/>
    <property type="match status" value="1"/>
</dbReference>
<protein>
    <recommendedName>
        <fullName evidence="11">Sensory histidine kinase/phosphatase NtrB</fullName>
        <ecNumber evidence="2">2.7.13.3</ecNumber>
    </recommendedName>
    <alternativeName>
        <fullName evidence="12">Nitrogen regulation protein NR(II)</fullName>
    </alternativeName>
    <alternativeName>
        <fullName evidence="13">Nitrogen regulator II</fullName>
    </alternativeName>
</protein>
<dbReference type="InterPro" id="IPR035965">
    <property type="entry name" value="PAS-like_dom_sf"/>
</dbReference>
<dbReference type="SMART" id="SM00387">
    <property type="entry name" value="HATPase_c"/>
    <property type="match status" value="1"/>
</dbReference>
<dbReference type="Gene3D" id="3.30.450.20">
    <property type="entry name" value="PAS domain"/>
    <property type="match status" value="1"/>
</dbReference>
<dbReference type="PROSITE" id="PS50112">
    <property type="entry name" value="PAS"/>
    <property type="match status" value="1"/>
</dbReference>
<evidence type="ECO:0000256" key="1">
    <source>
        <dbReference type="ARBA" id="ARBA00000085"/>
    </source>
</evidence>
<dbReference type="Pfam" id="PF00512">
    <property type="entry name" value="HisKA"/>
    <property type="match status" value="1"/>
</dbReference>
<dbReference type="Proteomes" id="UP000294692">
    <property type="component" value="Unassembled WGS sequence"/>
</dbReference>
<dbReference type="InterPro" id="IPR005467">
    <property type="entry name" value="His_kinase_dom"/>
</dbReference>
<dbReference type="SMART" id="SM00388">
    <property type="entry name" value="HisKA"/>
    <property type="match status" value="1"/>
</dbReference>
<evidence type="ECO:0000256" key="6">
    <source>
        <dbReference type="ARBA" id="ARBA00022777"/>
    </source>
</evidence>
<feature type="domain" description="PAS" evidence="15">
    <location>
        <begin position="5"/>
        <end position="53"/>
    </location>
</feature>
<evidence type="ECO:0000259" key="15">
    <source>
        <dbReference type="PROSITE" id="PS50112"/>
    </source>
</evidence>
<proteinExistence type="predicted"/>
<evidence type="ECO:0000313" key="17">
    <source>
        <dbReference type="Proteomes" id="UP000294692"/>
    </source>
</evidence>
<evidence type="ECO:0000256" key="2">
    <source>
        <dbReference type="ARBA" id="ARBA00012438"/>
    </source>
</evidence>
<dbReference type="OrthoDB" id="9789238at2"/>
<dbReference type="Pfam" id="PF02518">
    <property type="entry name" value="HATPase_c"/>
    <property type="match status" value="1"/>
</dbReference>
<evidence type="ECO:0000256" key="8">
    <source>
        <dbReference type="ARBA" id="ARBA00023012"/>
    </source>
</evidence>
<dbReference type="InterPro" id="IPR003661">
    <property type="entry name" value="HisK_dim/P_dom"/>
</dbReference>
<accession>A0A4R3VFW2</accession>
<dbReference type="Gene3D" id="3.30.565.10">
    <property type="entry name" value="Histidine kinase-like ATPase, C-terminal domain"/>
    <property type="match status" value="1"/>
</dbReference>
<dbReference type="InterPro" id="IPR036890">
    <property type="entry name" value="HATPase_C_sf"/>
</dbReference>
<keyword evidence="3" id="KW-0597">Phosphoprotein</keyword>
<gene>
    <name evidence="16" type="ORF">EV686_102428</name>
</gene>
<keyword evidence="6 16" id="KW-0418">Kinase</keyword>
<keyword evidence="4" id="KW-0808">Transferase</keyword>
<dbReference type="SUPFAM" id="SSF47384">
    <property type="entry name" value="Homodimeric domain of signal transducing histidine kinase"/>
    <property type="match status" value="1"/>
</dbReference>
<dbReference type="Gene3D" id="1.10.287.130">
    <property type="match status" value="1"/>
</dbReference>
<evidence type="ECO:0000256" key="9">
    <source>
        <dbReference type="ARBA" id="ARBA00023231"/>
    </source>
</evidence>
<dbReference type="EC" id="2.7.13.3" evidence="2"/>
<evidence type="ECO:0000256" key="12">
    <source>
        <dbReference type="ARBA" id="ARBA00042313"/>
    </source>
</evidence>
<dbReference type="CDD" id="cd00082">
    <property type="entry name" value="HisKA"/>
    <property type="match status" value="1"/>
</dbReference>
<sequence>MDLAAYDVLSTAVLMLGEQGAVAHANAAAEELFGVSRKVLQGVLAQDLFEPDEVLQNRLPGALRGEYGTLHYALIARRRTGDVPVNMTLLPLAGAPWAAVLELRTPEREQLLDRHHAMTRERESQRSLLRNLAHEIKNPLGGIRGAAQLLDGELASLERTGGDPSLRDYTRVIVAETGRLSALIDRLIAPQGEALQLSTFNIHEVCERVYTLVRSEFADRFEIVRDYDSSVPDVSGDFQRLVQTLLNMARNAGQALTEGRRSEAGREYGEPRLTLRTRIGHCLYLPHSHGGLAVILSVIDNGPGVPESLKETIFHPLATGRPQGTGLGLNLAQEYAQQHGGLIEFESRPGHTEFRLILPMEMS</sequence>
<dbReference type="GO" id="GO:0000155">
    <property type="term" value="F:phosphorelay sensor kinase activity"/>
    <property type="evidence" value="ECO:0007669"/>
    <property type="project" value="InterPro"/>
</dbReference>
<organism evidence="16 17">
    <name type="scientific">Paracandidimonas soli</name>
    <dbReference type="NCBI Taxonomy" id="1917182"/>
    <lineage>
        <taxon>Bacteria</taxon>
        <taxon>Pseudomonadati</taxon>
        <taxon>Pseudomonadota</taxon>
        <taxon>Betaproteobacteria</taxon>
        <taxon>Burkholderiales</taxon>
        <taxon>Alcaligenaceae</taxon>
        <taxon>Paracandidimonas</taxon>
    </lineage>
</organism>
<dbReference type="GO" id="GO:0005524">
    <property type="term" value="F:ATP binding"/>
    <property type="evidence" value="ECO:0007669"/>
    <property type="project" value="UniProtKB-KW"/>
</dbReference>
<evidence type="ECO:0000256" key="4">
    <source>
        <dbReference type="ARBA" id="ARBA00022679"/>
    </source>
</evidence>
<dbReference type="SUPFAM" id="SSF55785">
    <property type="entry name" value="PYP-like sensor domain (PAS domain)"/>
    <property type="match status" value="1"/>
</dbReference>
<dbReference type="PANTHER" id="PTHR43065">
    <property type="entry name" value="SENSOR HISTIDINE KINASE"/>
    <property type="match status" value="1"/>
</dbReference>
<evidence type="ECO:0000256" key="7">
    <source>
        <dbReference type="ARBA" id="ARBA00022840"/>
    </source>
</evidence>
<evidence type="ECO:0000259" key="14">
    <source>
        <dbReference type="PROSITE" id="PS50109"/>
    </source>
</evidence>
<keyword evidence="8" id="KW-0902">Two-component regulatory system</keyword>
<reference evidence="16 17" key="1">
    <citation type="submission" date="2019-03" db="EMBL/GenBank/DDBJ databases">
        <title>Genomic Encyclopedia of Type Strains, Phase IV (KMG-IV): sequencing the most valuable type-strain genomes for metagenomic binning, comparative biology and taxonomic classification.</title>
        <authorList>
            <person name="Goeker M."/>
        </authorList>
    </citation>
    <scope>NUCLEOTIDE SEQUENCE [LARGE SCALE GENOMIC DNA]</scope>
    <source>
        <strain evidence="16 17">DSM 100048</strain>
    </source>
</reference>
<keyword evidence="5" id="KW-0547">Nucleotide-binding</keyword>
<evidence type="ECO:0000313" key="16">
    <source>
        <dbReference type="EMBL" id="TCV01715.1"/>
    </source>
</evidence>
<comment type="catalytic activity">
    <reaction evidence="1">
        <text>ATP + protein L-histidine = ADP + protein N-phospho-L-histidine.</text>
        <dbReference type="EC" id="2.7.13.3"/>
    </reaction>
</comment>
<evidence type="ECO:0000256" key="3">
    <source>
        <dbReference type="ARBA" id="ARBA00022553"/>
    </source>
</evidence>
<dbReference type="InterPro" id="IPR003594">
    <property type="entry name" value="HATPase_dom"/>
</dbReference>
<dbReference type="PROSITE" id="PS50109">
    <property type="entry name" value="HIS_KIN"/>
    <property type="match status" value="1"/>
</dbReference>
<keyword evidence="7" id="KW-0067">ATP-binding</keyword>
<comment type="function">
    <text evidence="10">Member of the two-component regulatory system NtrB/NtrC, which controls expression of the nitrogen-regulated (ntr) genes in response to nitrogen limitation. Under conditions of nitrogen limitation, NtrB autophosphorylates and transfers the phosphoryl group to NtrC. In the presence of nitrogen, acts as a phosphatase that dephosphorylates and inactivates NtrC.</text>
</comment>
<evidence type="ECO:0000256" key="5">
    <source>
        <dbReference type="ARBA" id="ARBA00022741"/>
    </source>
</evidence>
<dbReference type="InterPro" id="IPR000014">
    <property type="entry name" value="PAS"/>
</dbReference>
<dbReference type="InterPro" id="IPR004358">
    <property type="entry name" value="Sig_transdc_His_kin-like_C"/>
</dbReference>
<evidence type="ECO:0000256" key="11">
    <source>
        <dbReference type="ARBA" id="ARBA00039567"/>
    </source>
</evidence>
<dbReference type="InterPro" id="IPR036097">
    <property type="entry name" value="HisK_dim/P_sf"/>
</dbReference>
<name>A0A4R3VFW2_9BURK</name>
<evidence type="ECO:0000256" key="10">
    <source>
        <dbReference type="ARBA" id="ARBA00037696"/>
    </source>
</evidence>
<dbReference type="PRINTS" id="PR00344">
    <property type="entry name" value="BCTRLSENSOR"/>
</dbReference>